<reference evidence="10" key="1">
    <citation type="journal article" date="2015" name="MBio">
        <title>Genome-Resolved Metagenomic Analysis Reveals Roles for Candidate Phyla and Other Microbial Community Members in Biogeochemical Transformations in Oil Reservoirs.</title>
        <authorList>
            <person name="Hu P."/>
            <person name="Tom L."/>
            <person name="Singh A."/>
            <person name="Thomas B.C."/>
            <person name="Baker B.J."/>
            <person name="Piceno Y.M."/>
            <person name="Andersen G.L."/>
            <person name="Banfield J.F."/>
        </authorList>
    </citation>
    <scope>NUCLEOTIDE SEQUENCE [LARGE SCALE GENOMIC DNA]</scope>
</reference>
<dbReference type="GO" id="GO:1990481">
    <property type="term" value="P:mRNA pseudouridine synthesis"/>
    <property type="evidence" value="ECO:0007669"/>
    <property type="project" value="TreeGrafter"/>
</dbReference>
<evidence type="ECO:0000256" key="2">
    <source>
        <dbReference type="ARBA" id="ARBA00005642"/>
    </source>
</evidence>
<name>A0A117LBD6_9THEO</name>
<evidence type="ECO:0000256" key="5">
    <source>
        <dbReference type="HAMAP-Rule" id="MF_01080"/>
    </source>
</evidence>
<comment type="function">
    <text evidence="5">Responsible for synthesis of pseudouridine from uracil-55 in the psi GC loop of transfer RNAs.</text>
</comment>
<dbReference type="GO" id="GO:0160148">
    <property type="term" value="F:tRNA pseudouridine(55) synthase activity"/>
    <property type="evidence" value="ECO:0007669"/>
    <property type="project" value="UniProtKB-EC"/>
</dbReference>
<proteinExistence type="inferred from homology"/>
<dbReference type="GO" id="GO:0031119">
    <property type="term" value="P:tRNA pseudouridine synthesis"/>
    <property type="evidence" value="ECO:0007669"/>
    <property type="project" value="UniProtKB-UniRule"/>
</dbReference>
<dbReference type="InterPro" id="IPR014780">
    <property type="entry name" value="tRNA_psdUridine_synth_TruB"/>
</dbReference>
<dbReference type="SUPFAM" id="SSF55120">
    <property type="entry name" value="Pseudouridine synthase"/>
    <property type="match status" value="1"/>
</dbReference>
<organism evidence="9 10">
    <name type="scientific">Thermacetogenium phaeum</name>
    <dbReference type="NCBI Taxonomy" id="85874"/>
    <lineage>
        <taxon>Bacteria</taxon>
        <taxon>Bacillati</taxon>
        <taxon>Bacillota</taxon>
        <taxon>Clostridia</taxon>
        <taxon>Thermoanaerobacterales</taxon>
        <taxon>Thermoanaerobacteraceae</taxon>
        <taxon>Thermacetogenium</taxon>
    </lineage>
</organism>
<dbReference type="GO" id="GO:0003723">
    <property type="term" value="F:RNA binding"/>
    <property type="evidence" value="ECO:0007669"/>
    <property type="project" value="InterPro"/>
</dbReference>
<evidence type="ECO:0000313" key="10">
    <source>
        <dbReference type="Proteomes" id="UP000053326"/>
    </source>
</evidence>
<comment type="similarity">
    <text evidence="2 5">Belongs to the pseudouridine synthase TruB family. Type 1 subfamily.</text>
</comment>
<dbReference type="Pfam" id="PF01472">
    <property type="entry name" value="PUA"/>
    <property type="match status" value="1"/>
</dbReference>
<dbReference type="InterPro" id="IPR002478">
    <property type="entry name" value="PUA"/>
</dbReference>
<evidence type="ECO:0000256" key="1">
    <source>
        <dbReference type="ARBA" id="ARBA00000385"/>
    </source>
</evidence>
<dbReference type="PROSITE" id="PS50890">
    <property type="entry name" value="PUA"/>
    <property type="match status" value="1"/>
</dbReference>
<evidence type="ECO:0000259" key="6">
    <source>
        <dbReference type="Pfam" id="PF01472"/>
    </source>
</evidence>
<feature type="active site" description="Nucleophile" evidence="5">
    <location>
        <position position="38"/>
    </location>
</feature>
<dbReference type="PATRIC" id="fig|85874.4.peg.1628"/>
<dbReference type="EC" id="5.4.99.25" evidence="5"/>
<dbReference type="CDD" id="cd02573">
    <property type="entry name" value="PseudoU_synth_EcTruB"/>
    <property type="match status" value="1"/>
</dbReference>
<dbReference type="InterPro" id="IPR020103">
    <property type="entry name" value="PsdUridine_synth_cat_dom_sf"/>
</dbReference>
<dbReference type="SUPFAM" id="SSF88697">
    <property type="entry name" value="PUA domain-like"/>
    <property type="match status" value="1"/>
</dbReference>
<dbReference type="Pfam" id="PF16198">
    <property type="entry name" value="TruB_C_2"/>
    <property type="match status" value="1"/>
</dbReference>
<dbReference type="PANTHER" id="PTHR13767:SF2">
    <property type="entry name" value="PSEUDOURIDYLATE SYNTHASE TRUB1"/>
    <property type="match status" value="1"/>
</dbReference>
<dbReference type="AlphaFoldDB" id="A0A117LBD6"/>
<dbReference type="InterPro" id="IPR036974">
    <property type="entry name" value="PUA_sf"/>
</dbReference>
<dbReference type="Gene3D" id="2.30.130.10">
    <property type="entry name" value="PUA domain"/>
    <property type="match status" value="1"/>
</dbReference>
<dbReference type="HAMAP" id="MF_01080">
    <property type="entry name" value="TruB_bact"/>
    <property type="match status" value="1"/>
</dbReference>
<dbReference type="InterPro" id="IPR015947">
    <property type="entry name" value="PUA-like_sf"/>
</dbReference>
<dbReference type="Gene3D" id="3.30.2350.10">
    <property type="entry name" value="Pseudouridine synthase"/>
    <property type="match status" value="1"/>
</dbReference>
<gene>
    <name evidence="5" type="primary">truB</name>
    <name evidence="9" type="ORF">XD66_0482</name>
</gene>
<dbReference type="FunFam" id="3.30.2350.10:FF:000011">
    <property type="entry name" value="tRNA pseudouridine synthase B"/>
    <property type="match status" value="1"/>
</dbReference>
<evidence type="ECO:0000256" key="4">
    <source>
        <dbReference type="ARBA" id="ARBA00023235"/>
    </source>
</evidence>
<protein>
    <recommendedName>
        <fullName evidence="5">tRNA pseudouridine synthase B</fullName>
        <ecNumber evidence="5">5.4.99.25</ecNumber>
    </recommendedName>
    <alternativeName>
        <fullName evidence="5">tRNA pseudouridine(55) synthase</fullName>
        <shortName evidence="5">Psi55 synthase</shortName>
    </alternativeName>
    <alternativeName>
        <fullName evidence="5">tRNA pseudouridylate synthase</fullName>
    </alternativeName>
    <alternativeName>
        <fullName evidence="5">tRNA-uridine isomerase</fullName>
    </alternativeName>
</protein>
<evidence type="ECO:0000313" key="9">
    <source>
        <dbReference type="EMBL" id="KUK36803.1"/>
    </source>
</evidence>
<dbReference type="InterPro" id="IPR032819">
    <property type="entry name" value="TruB_C"/>
</dbReference>
<dbReference type="Proteomes" id="UP000053326">
    <property type="component" value="Unassembled WGS sequence"/>
</dbReference>
<keyword evidence="3 5" id="KW-0819">tRNA processing</keyword>
<feature type="domain" description="tRNA pseudouridylate synthase B C-terminal" evidence="8">
    <location>
        <begin position="176"/>
        <end position="233"/>
    </location>
</feature>
<feature type="domain" description="PUA" evidence="6">
    <location>
        <begin position="238"/>
        <end position="292"/>
    </location>
</feature>
<keyword evidence="4 5" id="KW-0413">Isomerase</keyword>
<comment type="caution">
    <text evidence="9">The sequence shown here is derived from an EMBL/GenBank/DDBJ whole genome shotgun (WGS) entry which is preliminary data.</text>
</comment>
<accession>A0A117LBD6</accession>
<feature type="domain" description="Pseudouridine synthase II N-terminal" evidence="7">
    <location>
        <begin position="23"/>
        <end position="175"/>
    </location>
</feature>
<dbReference type="EMBL" id="LGFO01000039">
    <property type="protein sequence ID" value="KUK36803.1"/>
    <property type="molecule type" value="Genomic_DNA"/>
</dbReference>
<evidence type="ECO:0000256" key="3">
    <source>
        <dbReference type="ARBA" id="ARBA00022694"/>
    </source>
</evidence>
<evidence type="ECO:0000259" key="8">
    <source>
        <dbReference type="Pfam" id="PF16198"/>
    </source>
</evidence>
<evidence type="ECO:0000259" key="7">
    <source>
        <dbReference type="Pfam" id="PF01509"/>
    </source>
</evidence>
<dbReference type="PANTHER" id="PTHR13767">
    <property type="entry name" value="TRNA-PSEUDOURIDINE SYNTHASE"/>
    <property type="match status" value="1"/>
</dbReference>
<dbReference type="InterPro" id="IPR002501">
    <property type="entry name" value="PsdUridine_synth_N"/>
</dbReference>
<sequence length="311" mass="34641">MNGLINVLKPPGITSHAVVLSLRRLFRVQKIGHTGTLDPGAAGVLPICVGQGTRVAEYLVNKPKSYRAEMTFGITTETHDAGGKVLKRLPGVKLERARVEEVLQDFIGEIKQVPPMTSALHYRGKRLYKLAREGKTVDRRARKVHIYEIKLIRFDGELPYPRLLCDITCSKGTYVRSLCADIGEKLGCGAFLSFLVRTASGPFQLSVSYTLEEIKDRYERQDFSFLLPIDYALEEFPALIVKEKAVPHVLNGQPLAPAGIMGGVGKSDRPLVVRLYAPDGSLLALGNYRCSKNGEWYYKPQKVFCLLHQNI</sequence>
<dbReference type="Pfam" id="PF01509">
    <property type="entry name" value="TruB_N"/>
    <property type="match status" value="1"/>
</dbReference>
<comment type="catalytic activity">
    <reaction evidence="1 5">
        <text>uridine(55) in tRNA = pseudouridine(55) in tRNA</text>
        <dbReference type="Rhea" id="RHEA:42532"/>
        <dbReference type="Rhea" id="RHEA-COMP:10101"/>
        <dbReference type="Rhea" id="RHEA-COMP:10102"/>
        <dbReference type="ChEBI" id="CHEBI:65314"/>
        <dbReference type="ChEBI" id="CHEBI:65315"/>
        <dbReference type="EC" id="5.4.99.25"/>
    </reaction>
</comment>
<dbReference type="OMA" id="VDKPSGF"/>
<dbReference type="NCBIfam" id="TIGR00431">
    <property type="entry name" value="TruB"/>
    <property type="match status" value="1"/>
</dbReference>